<dbReference type="Proteomes" id="UP001359485">
    <property type="component" value="Unassembled WGS sequence"/>
</dbReference>
<sequence length="66" mass="7269">MSEALPGGGGGEHYYYEHPLTAATTAMLNISSSANDEPNGTMGYVYEYYKLPPMPQDKNKLAEIWP</sequence>
<dbReference type="EMBL" id="JAWJWF010000052">
    <property type="protein sequence ID" value="KAK6617285.1"/>
    <property type="molecule type" value="Genomic_DNA"/>
</dbReference>
<evidence type="ECO:0000313" key="2">
    <source>
        <dbReference type="EMBL" id="KAK6643597.1"/>
    </source>
</evidence>
<evidence type="ECO:0000313" key="4">
    <source>
        <dbReference type="Proteomes" id="UP001372834"/>
    </source>
</evidence>
<comment type="caution">
    <text evidence="2">The sequence shown here is derived from an EMBL/GenBank/DDBJ whole genome shotgun (WGS) entry which is preliminary data.</text>
</comment>
<dbReference type="EMBL" id="JAWJWE010000002">
    <property type="protein sequence ID" value="KAK6643597.1"/>
    <property type="molecule type" value="Genomic_DNA"/>
</dbReference>
<reference evidence="2 4" key="1">
    <citation type="submission" date="2023-10" db="EMBL/GenBank/DDBJ databases">
        <title>Genomes of two closely related lineages of the louse Polyplax serrata with different host specificities.</title>
        <authorList>
            <person name="Martinu J."/>
            <person name="Tarabai H."/>
            <person name="Stefka J."/>
            <person name="Hypsa V."/>
        </authorList>
    </citation>
    <scope>NUCLEOTIDE SEQUENCE [LARGE SCALE GENOMIC DNA]</scope>
    <source>
        <strain evidence="1">98ZLc_SE</strain>
        <strain evidence="2">HR10_N</strain>
    </source>
</reference>
<keyword evidence="3" id="KW-1185">Reference proteome</keyword>
<gene>
    <name evidence="2" type="ORF">RUM43_005107</name>
    <name evidence="1" type="ORF">RUM44_005616</name>
</gene>
<dbReference type="Proteomes" id="UP001372834">
    <property type="component" value="Unassembled WGS sequence"/>
</dbReference>
<evidence type="ECO:0000313" key="3">
    <source>
        <dbReference type="Proteomes" id="UP001359485"/>
    </source>
</evidence>
<name>A0AAN8SE30_POLSC</name>
<evidence type="ECO:0000313" key="1">
    <source>
        <dbReference type="EMBL" id="KAK6617285.1"/>
    </source>
</evidence>
<proteinExistence type="predicted"/>
<accession>A0AAN8SE30</accession>
<protein>
    <submittedName>
        <fullName evidence="2">Uncharacterized protein</fullName>
    </submittedName>
</protein>
<organism evidence="2 4">
    <name type="scientific">Polyplax serrata</name>
    <name type="common">Common mouse louse</name>
    <dbReference type="NCBI Taxonomy" id="468196"/>
    <lineage>
        <taxon>Eukaryota</taxon>
        <taxon>Metazoa</taxon>
        <taxon>Ecdysozoa</taxon>
        <taxon>Arthropoda</taxon>
        <taxon>Hexapoda</taxon>
        <taxon>Insecta</taxon>
        <taxon>Pterygota</taxon>
        <taxon>Neoptera</taxon>
        <taxon>Paraneoptera</taxon>
        <taxon>Psocodea</taxon>
        <taxon>Troctomorpha</taxon>
        <taxon>Phthiraptera</taxon>
        <taxon>Anoplura</taxon>
        <taxon>Polyplacidae</taxon>
        <taxon>Polyplax</taxon>
    </lineage>
</organism>
<dbReference type="AlphaFoldDB" id="A0AAN8SE30"/>